<dbReference type="AlphaFoldDB" id="A0A7J6BG63"/>
<dbReference type="EMBL" id="JAAGNN010000001">
    <property type="protein sequence ID" value="KAF4094054.1"/>
    <property type="molecule type" value="Genomic_DNA"/>
</dbReference>
<keyword evidence="2" id="KW-1185">Reference proteome</keyword>
<name>A0A7J6BG63_AMEME</name>
<evidence type="ECO:0000313" key="2">
    <source>
        <dbReference type="Proteomes" id="UP000593565"/>
    </source>
</evidence>
<protein>
    <submittedName>
        <fullName evidence="1">Uncharacterized protein</fullName>
    </submittedName>
</protein>
<comment type="caution">
    <text evidence="1">The sequence shown here is derived from an EMBL/GenBank/DDBJ whole genome shotgun (WGS) entry which is preliminary data.</text>
</comment>
<accession>A0A7J6BG63</accession>
<dbReference type="Proteomes" id="UP000593565">
    <property type="component" value="Unassembled WGS sequence"/>
</dbReference>
<reference evidence="1 2" key="1">
    <citation type="submission" date="2020-02" db="EMBL/GenBank/DDBJ databases">
        <title>A chromosome-scale genome assembly of the black bullhead catfish (Ameiurus melas).</title>
        <authorList>
            <person name="Wen M."/>
            <person name="Zham M."/>
            <person name="Cabau C."/>
            <person name="Klopp C."/>
            <person name="Donnadieu C."/>
            <person name="Roques C."/>
            <person name="Bouchez O."/>
            <person name="Lampietro C."/>
            <person name="Jouanno E."/>
            <person name="Herpin A."/>
            <person name="Louis A."/>
            <person name="Berthelot C."/>
            <person name="Parey E."/>
            <person name="Roest-Crollius H."/>
            <person name="Braasch I."/>
            <person name="Postlethwait J."/>
            <person name="Robinson-Rechavi M."/>
            <person name="Echchiki A."/>
            <person name="Begum T."/>
            <person name="Montfort J."/>
            <person name="Schartl M."/>
            <person name="Bobe J."/>
            <person name="Guiguen Y."/>
        </authorList>
    </citation>
    <scope>NUCLEOTIDE SEQUENCE [LARGE SCALE GENOMIC DNA]</scope>
    <source>
        <strain evidence="1">M_S1</strain>
        <tissue evidence="1">Blood</tissue>
    </source>
</reference>
<sequence>MEETEERFFISSMSLRVWHETMGEQPEFTSILRDSQQEFDRHLEVSVVKGNPDVLPSRKPACRTAPGDSGGEEKVSKWISDRGWRINIPRAAQFINEWEPPGSVVTASEEHSNPDDQSVSARISACLPDISVWMKEHHLELNLAKSELLVIPA</sequence>
<organism evidence="1 2">
    <name type="scientific">Ameiurus melas</name>
    <name type="common">Black bullhead</name>
    <name type="synonym">Silurus melas</name>
    <dbReference type="NCBI Taxonomy" id="219545"/>
    <lineage>
        <taxon>Eukaryota</taxon>
        <taxon>Metazoa</taxon>
        <taxon>Chordata</taxon>
        <taxon>Craniata</taxon>
        <taxon>Vertebrata</taxon>
        <taxon>Euteleostomi</taxon>
        <taxon>Actinopterygii</taxon>
        <taxon>Neopterygii</taxon>
        <taxon>Teleostei</taxon>
        <taxon>Ostariophysi</taxon>
        <taxon>Siluriformes</taxon>
        <taxon>Ictaluridae</taxon>
        <taxon>Ameiurus</taxon>
    </lineage>
</organism>
<gene>
    <name evidence="1" type="ORF">AMELA_G00009090</name>
</gene>
<proteinExistence type="predicted"/>
<evidence type="ECO:0000313" key="1">
    <source>
        <dbReference type="EMBL" id="KAF4094054.1"/>
    </source>
</evidence>